<protein>
    <recommendedName>
        <fullName evidence="3">MBL fold metallo-hydrolase</fullName>
    </recommendedName>
</protein>
<comment type="caution">
    <text evidence="1">The sequence shown here is derived from an EMBL/GenBank/DDBJ whole genome shotgun (WGS) entry which is preliminary data.</text>
</comment>
<dbReference type="Gene3D" id="3.60.15.10">
    <property type="entry name" value="Ribonuclease Z/Hydroxyacylglutathione hydrolase-like"/>
    <property type="match status" value="2"/>
</dbReference>
<dbReference type="AlphaFoldDB" id="A0A1V4QE15"/>
<evidence type="ECO:0000313" key="2">
    <source>
        <dbReference type="Proteomes" id="UP000191663"/>
    </source>
</evidence>
<dbReference type="PANTHER" id="PTHR13754:SF13">
    <property type="entry name" value="METALLO-BETA-LACTAMASE SUPERFAMILY PROTEIN (AFU_ORTHOLOGUE AFUA_3G07630)"/>
    <property type="match status" value="1"/>
</dbReference>
<accession>A0A1V4QE15</accession>
<dbReference type="GO" id="GO:0016740">
    <property type="term" value="F:transferase activity"/>
    <property type="evidence" value="ECO:0007669"/>
    <property type="project" value="TreeGrafter"/>
</dbReference>
<reference evidence="2" key="1">
    <citation type="submission" date="2017-01" db="EMBL/GenBank/DDBJ databases">
        <title>Novel pathways for hydrocarbon cycling and metabolic interdependencies in hydrothermal sediment communities.</title>
        <authorList>
            <person name="Dombrowski N."/>
            <person name="Seitz K."/>
            <person name="Teske A."/>
            <person name="Baker B."/>
        </authorList>
    </citation>
    <scope>NUCLEOTIDE SEQUENCE [LARGE SCALE GENOMIC DNA]</scope>
</reference>
<dbReference type="SUPFAM" id="SSF56281">
    <property type="entry name" value="Metallo-hydrolase/oxidoreductase"/>
    <property type="match status" value="2"/>
</dbReference>
<evidence type="ECO:0000313" key="1">
    <source>
        <dbReference type="EMBL" id="OPX17600.1"/>
    </source>
</evidence>
<dbReference type="Proteomes" id="UP000191663">
    <property type="component" value="Unassembled WGS sequence"/>
</dbReference>
<name>A0A1V4QE15_UNCW3</name>
<dbReference type="CDD" id="cd07713">
    <property type="entry name" value="DHPS-like_MBL-fold"/>
    <property type="match status" value="1"/>
</dbReference>
<gene>
    <name evidence="1" type="ORF">BXT86_05640</name>
</gene>
<dbReference type="PANTHER" id="PTHR13754">
    <property type="entry name" value="METALLO-BETA-LACTAMASE SUPERFAMILY PROTEIN"/>
    <property type="match status" value="1"/>
</dbReference>
<dbReference type="InterPro" id="IPR041712">
    <property type="entry name" value="DHPS-like_MBL-fold"/>
</dbReference>
<dbReference type="InterPro" id="IPR052926">
    <property type="entry name" value="Metallo-beta-lactamase_dom"/>
</dbReference>
<dbReference type="EMBL" id="MUKB01000103">
    <property type="protein sequence ID" value="OPX17600.1"/>
    <property type="molecule type" value="Genomic_DNA"/>
</dbReference>
<proteinExistence type="predicted"/>
<organism evidence="1 2">
    <name type="scientific">candidate division WOR-3 bacterium 4484_100</name>
    <dbReference type="NCBI Taxonomy" id="1936077"/>
    <lineage>
        <taxon>Bacteria</taxon>
        <taxon>Bacteria division WOR-3</taxon>
    </lineage>
</organism>
<evidence type="ECO:0008006" key="3">
    <source>
        <dbReference type="Google" id="ProtNLM"/>
    </source>
</evidence>
<sequence>MKITIIYDNYQYLPGFETGWGFSCLVQGYKKTLLFDTGGDGRLLLSNIENDEMDLIIPGIYTTGRLGSSIKEQSLILKTARGLVVVTGCAHPGIVNILNTIRNEFSDEFFLVFGGFHLGGLKSSAVKKIVADFQNLGVKKAGPCHCSGDQTRKIFEKIYKKDFIDIGVGAVIED</sequence>
<dbReference type="InterPro" id="IPR036866">
    <property type="entry name" value="RibonucZ/Hydroxyglut_hydro"/>
</dbReference>